<evidence type="ECO:0000313" key="2">
    <source>
        <dbReference type="Proteomes" id="UP000831701"/>
    </source>
</evidence>
<keyword evidence="2" id="KW-1185">Reference proteome</keyword>
<evidence type="ECO:0000313" key="1">
    <source>
        <dbReference type="EMBL" id="KAI3368067.1"/>
    </source>
</evidence>
<reference evidence="1" key="1">
    <citation type="submission" date="2022-04" db="EMBL/GenBank/DDBJ databases">
        <title>Jade perch genome.</title>
        <authorList>
            <person name="Chao B."/>
        </authorList>
    </citation>
    <scope>NUCLEOTIDE SEQUENCE</scope>
    <source>
        <strain evidence="1">CB-2022</strain>
    </source>
</reference>
<dbReference type="EMBL" id="CM041539">
    <property type="protein sequence ID" value="KAI3368067.1"/>
    <property type="molecule type" value="Genomic_DNA"/>
</dbReference>
<dbReference type="Proteomes" id="UP000831701">
    <property type="component" value="Chromosome 9"/>
</dbReference>
<gene>
    <name evidence="1" type="ORF">L3Q82_026889</name>
</gene>
<name>A0ACB8WJC7_9TELE</name>
<protein>
    <submittedName>
        <fullName evidence="1">Uncharacterized protein</fullName>
    </submittedName>
</protein>
<proteinExistence type="predicted"/>
<feature type="non-terminal residue" evidence="1">
    <location>
        <position position="1"/>
    </location>
</feature>
<organism evidence="1 2">
    <name type="scientific">Scortum barcoo</name>
    <name type="common">barcoo grunter</name>
    <dbReference type="NCBI Taxonomy" id="214431"/>
    <lineage>
        <taxon>Eukaryota</taxon>
        <taxon>Metazoa</taxon>
        <taxon>Chordata</taxon>
        <taxon>Craniata</taxon>
        <taxon>Vertebrata</taxon>
        <taxon>Euteleostomi</taxon>
        <taxon>Actinopterygii</taxon>
        <taxon>Neopterygii</taxon>
        <taxon>Teleostei</taxon>
        <taxon>Neoteleostei</taxon>
        <taxon>Acanthomorphata</taxon>
        <taxon>Eupercaria</taxon>
        <taxon>Centrarchiformes</taxon>
        <taxon>Terapontoidei</taxon>
        <taxon>Terapontidae</taxon>
        <taxon>Scortum</taxon>
    </lineage>
</organism>
<sequence length="719" mass="80667">ALLGRLQLLRTPDWRSAARRTEGKRKRCARKQKRGKRGGLLARLKANAGRPPIPSLFLSNVRSLDNKLDLLRLRLGASREMRNCAVLCLTETWLNDNMPDPAFQLDGRLLFRADRNQQSGKARGGGLCVYVNKDWCTNCTLVNSRCSEAIEHMTVLRLSAKGASQQHQLAPAQTPEAFCLRGCGGFQPRMLRSGLVTDWHSERLGRQLTAGVKRAKAAYAQRIQGHFTSNDPRSMWRGIKCITDYNTRDAQCPRDPSLPDALNNFYARFDDPDEHLPQHQIHPPTRRRAPQGDRSRGEEGPSRGLIHAKLLAAVPTCLKTATIIPIPKTSTVTGLNDYRPVALTPIVMKCFERLVMAHIKDCVDVTVDPHQYAYRKNRSTEDAISSRSTQSYRRPLVQKLTTLGLSFTLCNWVLDFLTDRPQSVRIHDVSSSSISLSTGSPQGCVLSPLLFTLLTHDCSAIHPSCLIVKFADDTAVVGRIANNDESDYRQEVEHLEGWCRQNNLCINVKKTKEMIVDFRRGRHLPSPLYIGGTAVEVVSSFRYLGVHISDDLTWSKNTSCLIRKAHQRLYFLRRLRRAGLGSSVLTSFYRCVVESVLSSCIIVWHGSCSAAEKKALQRVVKAAQRTVGRSLPTTTDIYTSRCRKRASCIMKDPTHTAHALFCMLLPEPLVLFVLSSLAGSSLILVVVHLSEVHWPGGDMICVCVVERRFEWPRAPYEDI</sequence>
<accession>A0ACB8WJC7</accession>
<comment type="caution">
    <text evidence="1">The sequence shown here is derived from an EMBL/GenBank/DDBJ whole genome shotgun (WGS) entry which is preliminary data.</text>
</comment>